<dbReference type="Pfam" id="PF24708">
    <property type="entry name" value="Lip_C"/>
    <property type="match status" value="1"/>
</dbReference>
<dbReference type="PANTHER" id="PTHR34043">
    <property type="entry name" value="ALPHA/BETA-HYDROLASES SUPERFAMILY PROTEIN"/>
    <property type="match status" value="1"/>
</dbReference>
<evidence type="ECO:0000256" key="3">
    <source>
        <dbReference type="ARBA" id="ARBA00010701"/>
    </source>
</evidence>
<organism evidence="13 14">
    <name type="scientific">Staphylococcus rostri</name>
    <dbReference type="NCBI Taxonomy" id="522262"/>
    <lineage>
        <taxon>Bacteria</taxon>
        <taxon>Bacillati</taxon>
        <taxon>Bacillota</taxon>
        <taxon>Bacilli</taxon>
        <taxon>Bacillales</taxon>
        <taxon>Staphylococcaceae</taxon>
        <taxon>Staphylococcus</taxon>
    </lineage>
</organism>
<gene>
    <name evidence="13" type="ORF">CD122_00615</name>
</gene>
<dbReference type="InterPro" id="IPR029058">
    <property type="entry name" value="AB_hydrolase_fold"/>
</dbReference>
<dbReference type="GO" id="GO:0004806">
    <property type="term" value="F:triacylglycerol lipase activity"/>
    <property type="evidence" value="ECO:0007669"/>
    <property type="project" value="UniProtKB-EC"/>
</dbReference>
<dbReference type="GO" id="GO:0016042">
    <property type="term" value="P:lipid catabolic process"/>
    <property type="evidence" value="ECO:0007669"/>
    <property type="project" value="UniProtKB-KW"/>
</dbReference>
<accession>A0A2K3YXP0</accession>
<dbReference type="Proteomes" id="UP000242752">
    <property type="component" value="Unassembled WGS sequence"/>
</dbReference>
<evidence type="ECO:0000259" key="12">
    <source>
        <dbReference type="Pfam" id="PF24708"/>
    </source>
</evidence>
<feature type="domain" description="YSIRK Gram-positive signal peptide" evidence="11">
    <location>
        <begin position="16"/>
        <end position="41"/>
    </location>
</feature>
<keyword evidence="9" id="KW-0443">Lipid metabolism</keyword>
<dbReference type="AlphaFoldDB" id="A0A2K3YXP0"/>
<evidence type="ECO:0000256" key="10">
    <source>
        <dbReference type="SAM" id="MobiDB-lite"/>
    </source>
</evidence>
<keyword evidence="14" id="KW-1185">Reference proteome</keyword>
<name>A0A2K3YXP0_9STAP</name>
<keyword evidence="7" id="KW-0378">Hydrolase</keyword>
<sequence length="603" mass="66534">MCKRFYTKLGDENMNNRKHVFSIRKSVYGAASVVVATCFFVVGGQDVQAAEGQPEHVGQPTEVVKVAESATAQVEDAQPELSHVAKDVTVQQPSEVVDTKPSLDEQPVKTEAREALTESDNNHNVTDVAPTTVDAPVDKTTVMPKIQDAQSELSVTEAPKVTDKALTHHDTNVAEENKAEKETVHTDTQLTEAKEVADNQTEARSLRKAASPVEIANPEQPLNKHPFVFVHGFMGLVGDVAPKGINYWGGTKANLQEYLRNKGYEMYEASVSAIASNHERVVDLYHYIVGGRADYGAAHAEKYGHERYGKTYKGIYPDWQPGKPIHLVGHSMGGQTIRLLEHYLRNGNQEELAYQQQHGGTLSPLYQGGHDNMVSSITTIATPHNGTHAADQLGNTPFIRHLLYGLTRTFGNHAGTLDLGMHHWGFKQREGESLIEYGKRVAQSQLWDSEDTALYDLTTTGAEKLNQLTTVNPNIYYKTFTGQATHKVLSGKHMIDFGMAFAHVLTGNLIGSVMEEIWRPNDGLVSVVSAQHPTGEAHVDVTADAPLQKGVWQVMPTMSGWDHSDFIGNDTLDAKHSAKQLTDFYDEIADYLMRIESAERQTI</sequence>
<feature type="region of interest" description="Disordered" evidence="10">
    <location>
        <begin position="175"/>
        <end position="210"/>
    </location>
</feature>
<proteinExistence type="inferred from homology"/>
<evidence type="ECO:0000256" key="7">
    <source>
        <dbReference type="ARBA" id="ARBA00022801"/>
    </source>
</evidence>
<dbReference type="EC" id="3.1.1.3" evidence="4"/>
<dbReference type="NCBIfam" id="NF047351">
    <property type="entry name" value="lipase_YSIRK_Sa"/>
    <property type="match status" value="1"/>
</dbReference>
<evidence type="ECO:0000256" key="4">
    <source>
        <dbReference type="ARBA" id="ARBA00013279"/>
    </source>
</evidence>
<evidence type="ECO:0000256" key="5">
    <source>
        <dbReference type="ARBA" id="ARBA00022525"/>
    </source>
</evidence>
<dbReference type="GO" id="GO:0005576">
    <property type="term" value="C:extracellular region"/>
    <property type="evidence" value="ECO:0007669"/>
    <property type="project" value="UniProtKB-SubCell"/>
</dbReference>
<comment type="catalytic activity">
    <reaction evidence="1">
        <text>a triacylglycerol + H2O = a diacylglycerol + a fatty acid + H(+)</text>
        <dbReference type="Rhea" id="RHEA:12044"/>
        <dbReference type="ChEBI" id="CHEBI:15377"/>
        <dbReference type="ChEBI" id="CHEBI:15378"/>
        <dbReference type="ChEBI" id="CHEBI:17855"/>
        <dbReference type="ChEBI" id="CHEBI:18035"/>
        <dbReference type="ChEBI" id="CHEBI:28868"/>
        <dbReference type="EC" id="3.1.1.3"/>
    </reaction>
</comment>
<evidence type="ECO:0000256" key="2">
    <source>
        <dbReference type="ARBA" id="ARBA00004613"/>
    </source>
</evidence>
<protein>
    <recommendedName>
        <fullName evidence="4">triacylglycerol lipase</fullName>
        <ecNumber evidence="4">3.1.1.3</ecNumber>
    </recommendedName>
</protein>
<dbReference type="Gene3D" id="3.40.50.1820">
    <property type="entry name" value="alpha/beta hydrolase"/>
    <property type="match status" value="1"/>
</dbReference>
<dbReference type="EMBL" id="PPRF01000004">
    <property type="protein sequence ID" value="PNZ30337.1"/>
    <property type="molecule type" value="Genomic_DNA"/>
</dbReference>
<dbReference type="NCBIfam" id="TIGR01168">
    <property type="entry name" value="YSIRK_signal"/>
    <property type="match status" value="1"/>
</dbReference>
<dbReference type="InterPro" id="IPR005877">
    <property type="entry name" value="YSIRK_signal_dom"/>
</dbReference>
<evidence type="ECO:0000259" key="11">
    <source>
        <dbReference type="Pfam" id="PF04650"/>
    </source>
</evidence>
<evidence type="ECO:0000256" key="9">
    <source>
        <dbReference type="ARBA" id="ARBA00023098"/>
    </source>
</evidence>
<keyword evidence="8" id="KW-0442">Lipid degradation</keyword>
<dbReference type="InterPro" id="IPR056304">
    <property type="entry name" value="Lip-like_C"/>
</dbReference>
<feature type="compositionally biased region" description="Basic and acidic residues" evidence="10">
    <location>
        <begin position="175"/>
        <end position="185"/>
    </location>
</feature>
<evidence type="ECO:0000256" key="6">
    <source>
        <dbReference type="ARBA" id="ARBA00022729"/>
    </source>
</evidence>
<evidence type="ECO:0000256" key="8">
    <source>
        <dbReference type="ARBA" id="ARBA00022963"/>
    </source>
</evidence>
<evidence type="ECO:0000256" key="1">
    <source>
        <dbReference type="ARBA" id="ARBA00001024"/>
    </source>
</evidence>
<comment type="subcellular location">
    <subcellularLocation>
        <location evidence="2">Secreted</location>
    </subcellularLocation>
</comment>
<feature type="domain" description="Lipase-like C-terminal" evidence="12">
    <location>
        <begin position="223"/>
        <end position="598"/>
    </location>
</feature>
<dbReference type="Pfam" id="PF04650">
    <property type="entry name" value="YSIRK_signal"/>
    <property type="match status" value="1"/>
</dbReference>
<comment type="similarity">
    <text evidence="3">Belongs to the AB hydrolase superfamily. Lipase family.</text>
</comment>
<reference evidence="13 14" key="1">
    <citation type="submission" date="2017-08" db="EMBL/GenBank/DDBJ databases">
        <title>Draft genome sequences of 64 type strains of genus Staph aureus.</title>
        <authorList>
            <person name="Cole K."/>
            <person name="Golubchik T."/>
            <person name="Russell J."/>
            <person name="Foster D."/>
            <person name="Llewelyn M."/>
            <person name="Wilson D."/>
            <person name="Crook D."/>
            <person name="Paul J."/>
        </authorList>
    </citation>
    <scope>NUCLEOTIDE SEQUENCE [LARGE SCALE GENOMIC DNA]</scope>
    <source>
        <strain evidence="13 14">DSM 21968</strain>
    </source>
</reference>
<evidence type="ECO:0000313" key="14">
    <source>
        <dbReference type="Proteomes" id="UP000242752"/>
    </source>
</evidence>
<dbReference type="SUPFAM" id="SSF53474">
    <property type="entry name" value="alpha/beta-Hydrolases"/>
    <property type="match status" value="1"/>
</dbReference>
<keyword evidence="5" id="KW-0964">Secreted</keyword>
<comment type="caution">
    <text evidence="13">The sequence shown here is derived from an EMBL/GenBank/DDBJ whole genome shotgun (WGS) entry which is preliminary data.</text>
</comment>
<dbReference type="PANTHER" id="PTHR34043:SF3">
    <property type="entry name" value="ALPHA_BETA-HYDROLASES SUPERFAMILY PROTEIN"/>
    <property type="match status" value="1"/>
</dbReference>
<keyword evidence="6" id="KW-0732">Signal</keyword>
<evidence type="ECO:0000313" key="13">
    <source>
        <dbReference type="EMBL" id="PNZ30337.1"/>
    </source>
</evidence>
<dbReference type="OrthoDB" id="2004167at2"/>